<evidence type="ECO:0000256" key="2">
    <source>
        <dbReference type="ARBA" id="ARBA00022801"/>
    </source>
</evidence>
<dbReference type="Gene3D" id="3.40.50.1820">
    <property type="entry name" value="alpha/beta hydrolase"/>
    <property type="match status" value="1"/>
</dbReference>
<proteinExistence type="inferred from homology"/>
<dbReference type="Proteomes" id="UP001501257">
    <property type="component" value="Unassembled WGS sequence"/>
</dbReference>
<dbReference type="PANTHER" id="PTHR10655:SF17">
    <property type="entry name" value="LYSOPHOSPHOLIPASE-LIKE PROTEIN 1"/>
    <property type="match status" value="1"/>
</dbReference>
<gene>
    <name evidence="4" type="ORF">GCM10025778_17110</name>
</gene>
<organism evidence="4 5">
    <name type="scientific">Paeniglutamicibacter antarcticus</name>
    <dbReference type="NCBI Taxonomy" id="494023"/>
    <lineage>
        <taxon>Bacteria</taxon>
        <taxon>Bacillati</taxon>
        <taxon>Actinomycetota</taxon>
        <taxon>Actinomycetes</taxon>
        <taxon>Micrococcales</taxon>
        <taxon>Micrococcaceae</taxon>
        <taxon>Paeniglutamicibacter</taxon>
    </lineage>
</organism>
<accession>A0ABP9TLT6</accession>
<evidence type="ECO:0000313" key="5">
    <source>
        <dbReference type="Proteomes" id="UP001501257"/>
    </source>
</evidence>
<name>A0ABP9TLT6_9MICC</name>
<evidence type="ECO:0000259" key="3">
    <source>
        <dbReference type="Pfam" id="PF02230"/>
    </source>
</evidence>
<reference evidence="5" key="1">
    <citation type="journal article" date="2019" name="Int. J. Syst. Evol. Microbiol.">
        <title>The Global Catalogue of Microorganisms (GCM) 10K type strain sequencing project: providing services to taxonomists for standard genome sequencing and annotation.</title>
        <authorList>
            <consortium name="The Broad Institute Genomics Platform"/>
            <consortium name="The Broad Institute Genome Sequencing Center for Infectious Disease"/>
            <person name="Wu L."/>
            <person name="Ma J."/>
        </authorList>
    </citation>
    <scope>NUCLEOTIDE SEQUENCE [LARGE SCALE GENOMIC DNA]</scope>
    <source>
        <strain evidence="5">JCM 18952</strain>
    </source>
</reference>
<dbReference type="GO" id="GO:0016787">
    <property type="term" value="F:hydrolase activity"/>
    <property type="evidence" value="ECO:0007669"/>
    <property type="project" value="UniProtKB-KW"/>
</dbReference>
<evidence type="ECO:0000313" key="4">
    <source>
        <dbReference type="EMBL" id="GAA5227178.1"/>
    </source>
</evidence>
<dbReference type="InterPro" id="IPR003140">
    <property type="entry name" value="PLipase/COase/thioEstase"/>
</dbReference>
<comment type="similarity">
    <text evidence="1">Belongs to the AB hydrolase superfamily. AB hydrolase 2 family.</text>
</comment>
<protein>
    <submittedName>
        <fullName evidence="4">Dienelactone hydrolase family protein</fullName>
    </submittedName>
</protein>
<dbReference type="EMBL" id="BAABLK010000027">
    <property type="protein sequence ID" value="GAA5227178.1"/>
    <property type="molecule type" value="Genomic_DNA"/>
</dbReference>
<feature type="domain" description="Phospholipase/carboxylesterase/thioesterase" evidence="3">
    <location>
        <begin position="22"/>
        <end position="214"/>
    </location>
</feature>
<dbReference type="PANTHER" id="PTHR10655">
    <property type="entry name" value="LYSOPHOSPHOLIPASE-RELATED"/>
    <property type="match status" value="1"/>
</dbReference>
<dbReference type="InterPro" id="IPR029058">
    <property type="entry name" value="AB_hydrolase_fold"/>
</dbReference>
<keyword evidence="5" id="KW-1185">Reference proteome</keyword>
<comment type="caution">
    <text evidence="4">The sequence shown here is derived from an EMBL/GenBank/DDBJ whole genome shotgun (WGS) entry which is preliminary data.</text>
</comment>
<dbReference type="SUPFAM" id="SSF53474">
    <property type="entry name" value="alpha/beta-Hydrolases"/>
    <property type="match status" value="1"/>
</dbReference>
<sequence length="222" mass="24684">MTGLVSENSWNPTVIWSRPEAERAGTPLLVLLHGYLSNEEDLMGLAPMLPEEFTIVSVRAPQALGPGYTWFPLMQDLDYSFDAVKQSIADLWAWLEPVAKAHSSVSLLGFSMGMAVATSLLRHQPEAISTVIGLSGFAVPEEGEGFFRDEELKAMNKPVFWGRDQADPVITQDKIEYTHDWATSDVHVTKVLYANMFHSVNAQEMAHVHEFLSHVVLKGAMK</sequence>
<keyword evidence="2 4" id="KW-0378">Hydrolase</keyword>
<dbReference type="Pfam" id="PF02230">
    <property type="entry name" value="Abhydrolase_2"/>
    <property type="match status" value="1"/>
</dbReference>
<evidence type="ECO:0000256" key="1">
    <source>
        <dbReference type="ARBA" id="ARBA00006499"/>
    </source>
</evidence>
<dbReference type="InterPro" id="IPR050565">
    <property type="entry name" value="LYPA1-2/EST-like"/>
</dbReference>